<protein>
    <recommendedName>
        <fullName evidence="2 8">Chaperone protein DnaK</fullName>
    </recommendedName>
    <alternativeName>
        <fullName evidence="8">HSP70</fullName>
    </alternativeName>
    <alternativeName>
        <fullName evidence="8">Heat shock 70 kDa protein</fullName>
    </alternativeName>
    <alternativeName>
        <fullName evidence="8">Heat shock protein 70</fullName>
    </alternativeName>
</protein>
<dbReference type="InterPro" id="IPR029048">
    <property type="entry name" value="HSP70_C_sf"/>
</dbReference>
<dbReference type="GO" id="GO:0140662">
    <property type="term" value="F:ATP-dependent protein folding chaperone"/>
    <property type="evidence" value="ECO:0007669"/>
    <property type="project" value="InterPro"/>
</dbReference>
<dbReference type="GO" id="GO:0005524">
    <property type="term" value="F:ATP binding"/>
    <property type="evidence" value="ECO:0007669"/>
    <property type="project" value="UniProtKB-UniRule"/>
</dbReference>
<dbReference type="InterPro" id="IPR043129">
    <property type="entry name" value="ATPase_NBD"/>
</dbReference>
<dbReference type="PROSITE" id="PS01036">
    <property type="entry name" value="HSP70_3"/>
    <property type="match status" value="1"/>
</dbReference>
<feature type="region of interest" description="Disordered" evidence="10">
    <location>
        <begin position="605"/>
        <end position="638"/>
    </location>
</feature>
<dbReference type="EMBL" id="FUZI01000006">
    <property type="protein sequence ID" value="SKC33436.1"/>
    <property type="molecule type" value="Genomic_DNA"/>
</dbReference>
<dbReference type="Gene3D" id="2.60.34.10">
    <property type="entry name" value="Substrate Binding Domain Of DNAk, Chain A, domain 1"/>
    <property type="match status" value="1"/>
</dbReference>
<evidence type="ECO:0000256" key="6">
    <source>
        <dbReference type="ARBA" id="ARBA00023016"/>
    </source>
</evidence>
<feature type="modified residue" description="Phosphothreonine; by autocatalysis" evidence="8">
    <location>
        <position position="199"/>
    </location>
</feature>
<dbReference type="SUPFAM" id="SSF100920">
    <property type="entry name" value="Heat shock protein 70kD (HSP70), peptide-binding domain"/>
    <property type="match status" value="1"/>
</dbReference>
<dbReference type="InterPro" id="IPR012725">
    <property type="entry name" value="Chaperone_DnaK"/>
</dbReference>
<dbReference type="Gene3D" id="1.20.1270.10">
    <property type="match status" value="1"/>
</dbReference>
<dbReference type="PANTHER" id="PTHR19375">
    <property type="entry name" value="HEAT SHOCK PROTEIN 70KDA"/>
    <property type="match status" value="1"/>
</dbReference>
<dbReference type="SUPFAM" id="SSF53067">
    <property type="entry name" value="Actin-like ATPase domain"/>
    <property type="match status" value="2"/>
</dbReference>
<accession>A0A1T5I370</accession>
<dbReference type="InterPro" id="IPR029047">
    <property type="entry name" value="HSP70_peptide-bd_sf"/>
</dbReference>
<gene>
    <name evidence="11" type="primary">dnaK_4</name>
    <name evidence="8" type="synonym">dnaK</name>
    <name evidence="11" type="ORF">CZ809_03026</name>
</gene>
<name>A0A1T5I370_9GAMM</name>
<keyword evidence="4 8" id="KW-0547">Nucleotide-binding</keyword>
<dbReference type="HAMAP" id="MF_00332">
    <property type="entry name" value="DnaK"/>
    <property type="match status" value="1"/>
</dbReference>
<dbReference type="NCBIfam" id="NF003520">
    <property type="entry name" value="PRK05183.1"/>
    <property type="match status" value="1"/>
</dbReference>
<dbReference type="AlphaFoldDB" id="A0A1T5I370"/>
<dbReference type="Gene3D" id="3.30.420.40">
    <property type="match status" value="2"/>
</dbReference>
<dbReference type="NCBIfam" id="TIGR02350">
    <property type="entry name" value="prok_dnaK"/>
    <property type="match status" value="1"/>
</dbReference>
<proteinExistence type="evidence at transcript level"/>
<comment type="similarity">
    <text evidence="1 8 9">Belongs to the heat shock protein 70 family.</text>
</comment>
<evidence type="ECO:0000256" key="4">
    <source>
        <dbReference type="ARBA" id="ARBA00022741"/>
    </source>
</evidence>
<keyword evidence="3 8" id="KW-0597">Phosphoprotein</keyword>
<dbReference type="PROSITE" id="PS00329">
    <property type="entry name" value="HSP70_2"/>
    <property type="match status" value="1"/>
</dbReference>
<dbReference type="FunFam" id="3.30.420.40:FF:000004">
    <property type="entry name" value="Molecular chaperone DnaK"/>
    <property type="match status" value="1"/>
</dbReference>
<dbReference type="FunFam" id="3.90.640.10:FF:000003">
    <property type="entry name" value="Molecular chaperone DnaK"/>
    <property type="match status" value="1"/>
</dbReference>
<evidence type="ECO:0000256" key="7">
    <source>
        <dbReference type="ARBA" id="ARBA00023186"/>
    </source>
</evidence>
<dbReference type="NCBIfam" id="NF001413">
    <property type="entry name" value="PRK00290.1"/>
    <property type="match status" value="1"/>
</dbReference>
<reference evidence="11 12" key="1">
    <citation type="submission" date="2017-02" db="EMBL/GenBank/DDBJ databases">
        <authorList>
            <person name="Peterson S.W."/>
        </authorList>
    </citation>
    <scope>NUCLEOTIDE SEQUENCE [LARGE SCALE GENOMIC DNA]</scope>
    <source>
        <strain evidence="12">type strain: NCCB 100098</strain>
    </source>
</reference>
<keyword evidence="7 8" id="KW-0143">Chaperone</keyword>
<evidence type="ECO:0000256" key="8">
    <source>
        <dbReference type="HAMAP-Rule" id="MF_00332"/>
    </source>
</evidence>
<evidence type="ECO:0000256" key="10">
    <source>
        <dbReference type="SAM" id="MobiDB-lite"/>
    </source>
</evidence>
<keyword evidence="5 8" id="KW-0067">ATP-binding</keyword>
<dbReference type="FunFam" id="1.20.1270.10:FF:000001">
    <property type="entry name" value="Molecular chaperone DnaK"/>
    <property type="match status" value="1"/>
</dbReference>
<evidence type="ECO:0000256" key="9">
    <source>
        <dbReference type="RuleBase" id="RU003322"/>
    </source>
</evidence>
<evidence type="ECO:0000256" key="3">
    <source>
        <dbReference type="ARBA" id="ARBA00022553"/>
    </source>
</evidence>
<dbReference type="Proteomes" id="UP000189966">
    <property type="component" value="Unassembled WGS sequence"/>
</dbReference>
<evidence type="ECO:0000313" key="11">
    <source>
        <dbReference type="EMBL" id="SKC33436.1"/>
    </source>
</evidence>
<feature type="compositionally biased region" description="Low complexity" evidence="10">
    <location>
        <begin position="605"/>
        <end position="619"/>
    </location>
</feature>
<dbReference type="CDD" id="cd10234">
    <property type="entry name" value="ASKHA_NBD_HSP70_DnaK-like"/>
    <property type="match status" value="1"/>
</dbReference>
<dbReference type="InterPro" id="IPR013126">
    <property type="entry name" value="Hsp_70_fam"/>
</dbReference>
<sequence>MGKIIGIDLGTTNSCVAVLDGDKPRVIENAEGERTTASVVAYTQDGETLVGQPAKRQAVTNPENTLFAIKRLIGRRFEDEEVQRDIEIMPYKIVKADNGDAWVEAKGQKMAAPQVSAEILKKMKKTAEDFLGEPVTGAVITVPAYFNDAQRQATKDAGRIAGLDVKRIINEPTAAALAYGLDKTGGDRTIAVYDLGGGTFDISIIEIDEVEGEKTFEVLATNGDTHLGGEDFDTRLINYLADEFKKEQGIDLKHDPLAMQRLKEAAEKAKIELSSAQQTDVNLPYITADATGPKHMNIKVTRAKLESLVEDLVQRTLEPLKVAISDAGLSVSDINDIILVGGQTRMPMVQAKVTEFFGKEPRKDVNPDEAVAVGAAVQGGVLAGDVKDVLLLDVTPLSLGIETMGGVMTKLIEKNTTIPTKANQVFSTAEDNQNAVTIHVIQGERKQASFNKSLGQFNLEGIQAAPRGMPQIEVTFDLDADGILNVSAKDKTTGKEQKITIQASGGLSDADIEKMVQEAEANKEADKKFEELVTARNQADQLVHGTRKQIEEAGEALPADEKAKIEAAVAELEEARKGEDKETIDAKVQAVVAASQKLMEIAQQKAQAQQADGATGEQQAKQDDDVVDAEFEEVKDNK</sequence>
<evidence type="ECO:0000256" key="2">
    <source>
        <dbReference type="ARBA" id="ARBA00014415"/>
    </source>
</evidence>
<keyword evidence="6 8" id="KW-0346">Stress response</keyword>
<dbReference type="PROSITE" id="PS00297">
    <property type="entry name" value="HSP70_1"/>
    <property type="match status" value="1"/>
</dbReference>
<evidence type="ECO:0000313" key="12">
    <source>
        <dbReference type="Proteomes" id="UP000189966"/>
    </source>
</evidence>
<dbReference type="OrthoDB" id="9766019at2"/>
<organism evidence="11 12">
    <name type="scientific">Photobacterium piscicola</name>
    <dbReference type="NCBI Taxonomy" id="1378299"/>
    <lineage>
        <taxon>Bacteria</taxon>
        <taxon>Pseudomonadati</taxon>
        <taxon>Pseudomonadota</taxon>
        <taxon>Gammaproteobacteria</taxon>
        <taxon>Vibrionales</taxon>
        <taxon>Vibrionaceae</taxon>
        <taxon>Photobacterium</taxon>
    </lineage>
</organism>
<evidence type="ECO:0000256" key="1">
    <source>
        <dbReference type="ARBA" id="ARBA00007381"/>
    </source>
</evidence>
<dbReference type="PRINTS" id="PR00301">
    <property type="entry name" value="HEATSHOCK70"/>
</dbReference>
<dbReference type="GO" id="GO:0051082">
    <property type="term" value="F:unfolded protein binding"/>
    <property type="evidence" value="ECO:0007669"/>
    <property type="project" value="InterPro"/>
</dbReference>
<dbReference type="Pfam" id="PF00012">
    <property type="entry name" value="HSP70"/>
    <property type="match status" value="1"/>
</dbReference>
<comment type="function">
    <text evidence="8">Acts as a chaperone.</text>
</comment>
<dbReference type="RefSeq" id="WP_080158409.1">
    <property type="nucleotide sequence ID" value="NZ_CP175534.1"/>
</dbReference>
<evidence type="ECO:0000256" key="5">
    <source>
        <dbReference type="ARBA" id="ARBA00022840"/>
    </source>
</evidence>
<comment type="induction">
    <text evidence="8">By stress conditions e.g. heat shock.</text>
</comment>
<dbReference type="FunFam" id="2.60.34.10:FF:000014">
    <property type="entry name" value="Chaperone protein DnaK HSP70"/>
    <property type="match status" value="1"/>
</dbReference>
<dbReference type="Gene3D" id="3.90.640.10">
    <property type="entry name" value="Actin, Chain A, domain 4"/>
    <property type="match status" value="1"/>
</dbReference>
<dbReference type="InterPro" id="IPR018181">
    <property type="entry name" value="Heat_shock_70_CS"/>
</dbReference>